<dbReference type="PROSITE" id="PS50005">
    <property type="entry name" value="TPR"/>
    <property type="match status" value="4"/>
</dbReference>
<dbReference type="FunFam" id="1.25.40.10:FF:000010">
    <property type="entry name" value="Stress-induced phosphoprotein 1"/>
    <property type="match status" value="1"/>
</dbReference>
<sequence length="1374" mass="151267">THGPNSPQAASLLDFAFAEVDLQLAADLAQAQDPAQVHVPHQVEPNLASRLSLLWTAGDEGLSEALPDRQRARLWQAVIKIVLLYNAKTWTLTATLERQLDSAHSGLLRAAFRADESVGTEALYDRAKLQRPSIILRRRRLQLAGHVIRAKSYCRTFRTSCCSNADFSHIIGAHPIALTNFNTGRHFSRQRHYGLLAVLAERVLRIVHLAAKVVAQAECTDLAAAALTEIVLQSELYGMQPTAHGGHATRILRFRSITCWSPTRVIGAPITSGMRDSTSSGSTDDAAVPTLTGRKNGRATPVSALQLRYVAPHISSVMNRSMLDVDHTSPNFRYEQNGHQLLHDPSNHVLFSNRSAAYCKAERYTEALADADECVKLAPNWTKGYTRKGAALEFLGRFDEAVGVYEDALQKEPNNAQLKAAMENAYSQAGNKAFFNPFADPKLMDRIQKSPKLRSYLSDPDFRLKLQMMQQDPSKLGQFIQDPRVMACVSELLGVNLDDAMNGAGGDAQDDKMETDAAASPPPPPKEEPKPSASADQSLTEEEKKANALKEQGNSAYKAKQFDQAIELYKQAMELAPTNVSLYTNTAAVRFEQQRYEDCIAECQKGIEIGRENNADFKLIAKALARIANANVKLGNLREAKRYFDKSLSEHRAPDVIKRAQEIERQLKQLEEQAYINPELAEEEKAKGNEQFSNGKFPDAIRHYSEAIRRNPDDPRLYSNRAACYTKLMEFNMALKDCDTCIKKDPKFIKGYLRKGACLMAMKENVKAAEAYRKALEIDENCQEAKEGYMQAELGTNDEQRRQAALNDPEVQDILSDPAMQMILGQMQKDPKAVAEHLQNPQVRTKLQKLIDAGIPITMSGVKVVICGGGNGAHVAAGLAALNGADVRMMSTFSDEAERISAALAANNGLLRVTYTDAGTTKELDAKLSVVTKDPAVAGKDVDLILLVVPAFAHAGYLRALLPNITPGTVICGMPGSPGFPFEVDGILGPELSAQVTLMDWATLPWACRLLEFGRHVEVLGTKESMRGSVRLGTVPSRVDPVPCLQSLLGQRPVLNASGHILGITLGSVNQIVHLAVMYGQWYNWDGKGLPESPLFYQGINEETGSLLNSMSAEICALAKKISDTQGVDLKSVLHIYDWYMDCYGKDISDKSTLATSMRTNASYRGLRHPTVVGEDGLHRPNYGYRYMTEDVPFGLVITKGIAEIFQLPTPNIDRVLAWSQKQMGKEFVRESAGGRVCGSDIGMTRAPQRYGLTTVEQVLGVPKHPSVAAEQAFELFKRVDALRQAAQRVEQSHNLVPAQVLRQVGAEQHLERGAQPGSLHLAPQPALVASNAVHNPGDVEELLPNLRFQSDLVAFAKQLRLVKMIRELFDLVE</sequence>
<dbReference type="Pfam" id="PF17830">
    <property type="entry name" value="STI1-HOP_DP"/>
    <property type="match status" value="2"/>
</dbReference>
<accession>A0A1I8GH11</accession>
<organism evidence="10 11">
    <name type="scientific">Macrostomum lignano</name>
    <dbReference type="NCBI Taxonomy" id="282301"/>
    <lineage>
        <taxon>Eukaryota</taxon>
        <taxon>Metazoa</taxon>
        <taxon>Spiralia</taxon>
        <taxon>Lophotrochozoa</taxon>
        <taxon>Platyhelminthes</taxon>
        <taxon>Rhabditophora</taxon>
        <taxon>Macrostomorpha</taxon>
        <taxon>Macrostomida</taxon>
        <taxon>Macrostomidae</taxon>
        <taxon>Macrostomum</taxon>
    </lineage>
</organism>
<evidence type="ECO:0000256" key="2">
    <source>
        <dbReference type="ARBA" id="ARBA00022490"/>
    </source>
</evidence>
<keyword evidence="7" id="KW-0175">Coiled coil</keyword>
<dbReference type="WBParaSite" id="maker-uti_cns_0001840-snap-gene-0.13-mRNA-1">
    <property type="protein sequence ID" value="maker-uti_cns_0001840-snap-gene-0.13-mRNA-1"/>
    <property type="gene ID" value="maker-uti_cns_0001840-snap-gene-0.13"/>
</dbReference>
<dbReference type="GO" id="GO:0016491">
    <property type="term" value="F:oxidoreductase activity"/>
    <property type="evidence" value="ECO:0007669"/>
    <property type="project" value="InterPro"/>
</dbReference>
<dbReference type="Gene3D" id="1.10.1040.10">
    <property type="entry name" value="N-(1-d-carboxylethyl)-l-norvaline Dehydrogenase, domain 2"/>
    <property type="match status" value="1"/>
</dbReference>
<evidence type="ECO:0000256" key="6">
    <source>
        <dbReference type="PROSITE-ProRule" id="PRU00339"/>
    </source>
</evidence>
<feature type="repeat" description="TPR" evidence="6">
    <location>
        <begin position="749"/>
        <end position="782"/>
    </location>
</feature>
<evidence type="ECO:0000313" key="11">
    <source>
        <dbReference type="WBParaSite" id="maker-uti_cns_0001840-snap-gene-0.13-mRNA-1"/>
    </source>
</evidence>
<evidence type="ECO:0000313" key="10">
    <source>
        <dbReference type="Proteomes" id="UP000095280"/>
    </source>
</evidence>
<dbReference type="SUPFAM" id="SSF48179">
    <property type="entry name" value="6-phosphogluconate dehydrogenase C-terminal domain-like"/>
    <property type="match status" value="1"/>
</dbReference>
<feature type="compositionally biased region" description="Low complexity" evidence="8">
    <location>
        <begin position="271"/>
        <end position="285"/>
    </location>
</feature>
<proteinExistence type="predicted"/>
<dbReference type="InterPro" id="IPR013328">
    <property type="entry name" value="6PGD_dom2"/>
</dbReference>
<evidence type="ECO:0000256" key="4">
    <source>
        <dbReference type="ARBA" id="ARBA00022803"/>
    </source>
</evidence>
<feature type="coiled-coil region" evidence="7">
    <location>
        <begin position="620"/>
        <end position="673"/>
    </location>
</feature>
<feature type="domain" description="STI1" evidence="9">
    <location>
        <begin position="808"/>
        <end position="847"/>
    </location>
</feature>
<keyword evidence="2" id="KW-0963">Cytoplasm</keyword>
<evidence type="ECO:0000259" key="9">
    <source>
        <dbReference type="SMART" id="SM00727"/>
    </source>
</evidence>
<feature type="repeat" description="TPR" evidence="6">
    <location>
        <begin position="546"/>
        <end position="579"/>
    </location>
</feature>
<dbReference type="GO" id="GO:0051879">
    <property type="term" value="F:Hsp90 protein binding"/>
    <property type="evidence" value="ECO:0007669"/>
    <property type="project" value="TreeGrafter"/>
</dbReference>
<name>A0A1I8GH11_9PLAT</name>
<dbReference type="Proteomes" id="UP000095280">
    <property type="component" value="Unplaced"/>
</dbReference>
<reference evidence="11" key="1">
    <citation type="submission" date="2016-11" db="UniProtKB">
        <authorList>
            <consortium name="WormBaseParasite"/>
        </authorList>
    </citation>
    <scope>IDENTIFICATION</scope>
</reference>
<feature type="region of interest" description="Disordered" evidence="8">
    <location>
        <begin position="271"/>
        <end position="295"/>
    </location>
</feature>
<dbReference type="SMART" id="SM00028">
    <property type="entry name" value="TPR"/>
    <property type="match status" value="8"/>
</dbReference>
<evidence type="ECO:0000256" key="3">
    <source>
        <dbReference type="ARBA" id="ARBA00022737"/>
    </source>
</evidence>
<keyword evidence="10" id="KW-1185">Reference proteome</keyword>
<dbReference type="Gene3D" id="1.25.40.10">
    <property type="entry name" value="Tetratricopeptide repeat domain"/>
    <property type="match status" value="3"/>
</dbReference>
<dbReference type="Gene3D" id="3.40.50.720">
    <property type="entry name" value="NAD(P)-binding Rossmann-like Domain"/>
    <property type="match status" value="1"/>
</dbReference>
<keyword evidence="4 6" id="KW-0802">TPR repeat</keyword>
<dbReference type="InterPro" id="IPR041243">
    <property type="entry name" value="STI1/HOP_DP"/>
</dbReference>
<evidence type="ECO:0000256" key="7">
    <source>
        <dbReference type="SAM" id="Coils"/>
    </source>
</evidence>
<dbReference type="Pfam" id="PF13414">
    <property type="entry name" value="TPR_11"/>
    <property type="match status" value="1"/>
</dbReference>
<feature type="repeat" description="TPR" evidence="6">
    <location>
        <begin position="681"/>
        <end position="714"/>
    </location>
</feature>
<dbReference type="InterPro" id="IPR006636">
    <property type="entry name" value="STI1_HS-bd"/>
</dbReference>
<feature type="region of interest" description="Disordered" evidence="8">
    <location>
        <begin position="500"/>
        <end position="541"/>
    </location>
</feature>
<dbReference type="FunFam" id="1.10.260.100:FF:000002">
    <property type="entry name" value="Stress-induced-phosphoprotein 1 (Hsp70/Hsp90-organizing)"/>
    <property type="match status" value="1"/>
</dbReference>
<evidence type="ECO:0000256" key="8">
    <source>
        <dbReference type="SAM" id="MobiDB-lite"/>
    </source>
</evidence>
<dbReference type="InterPro" id="IPR019734">
    <property type="entry name" value="TPR_rpt"/>
</dbReference>
<feature type="domain" description="STI1" evidence="9">
    <location>
        <begin position="440"/>
        <end position="479"/>
    </location>
</feature>
<dbReference type="InterPro" id="IPR011990">
    <property type="entry name" value="TPR-like_helical_dom_sf"/>
</dbReference>
<keyword evidence="3" id="KW-0677">Repeat</keyword>
<dbReference type="InterPro" id="IPR008927">
    <property type="entry name" value="6-PGluconate_DH-like_C_sf"/>
</dbReference>
<dbReference type="InterPro" id="IPR036291">
    <property type="entry name" value="NAD(P)-bd_dom_sf"/>
</dbReference>
<dbReference type="SUPFAM" id="SSF51735">
    <property type="entry name" value="NAD(P)-binding Rossmann-fold domains"/>
    <property type="match status" value="1"/>
</dbReference>
<dbReference type="Pfam" id="PF14559">
    <property type="entry name" value="TPR_19"/>
    <property type="match status" value="1"/>
</dbReference>
<dbReference type="GO" id="GO:0005737">
    <property type="term" value="C:cytoplasm"/>
    <property type="evidence" value="ECO:0007669"/>
    <property type="project" value="UniProtKB-SubCell"/>
</dbReference>
<dbReference type="Pfam" id="PF02317">
    <property type="entry name" value="Octopine_DH"/>
    <property type="match status" value="1"/>
</dbReference>
<dbReference type="SUPFAM" id="SSF48452">
    <property type="entry name" value="TPR-like"/>
    <property type="match status" value="3"/>
</dbReference>
<dbReference type="Gene3D" id="1.10.260.100">
    <property type="match status" value="2"/>
</dbReference>
<dbReference type="Pfam" id="PF13181">
    <property type="entry name" value="TPR_8"/>
    <property type="match status" value="2"/>
</dbReference>
<feature type="repeat" description="TPR" evidence="6">
    <location>
        <begin position="382"/>
        <end position="415"/>
    </location>
</feature>
<comment type="subcellular location">
    <subcellularLocation>
        <location evidence="1">Cytoplasm</location>
    </subcellularLocation>
</comment>
<dbReference type="PROSITE" id="PS50293">
    <property type="entry name" value="TPR_REGION"/>
    <property type="match status" value="1"/>
</dbReference>
<dbReference type="SMART" id="SM00727">
    <property type="entry name" value="STI1"/>
    <property type="match status" value="2"/>
</dbReference>
<evidence type="ECO:0000256" key="5">
    <source>
        <dbReference type="ARBA" id="ARBA00026193"/>
    </source>
</evidence>
<protein>
    <recommendedName>
        <fullName evidence="5">Stress-induced-phosphoprotein 1</fullName>
    </recommendedName>
</protein>
<evidence type="ECO:0000256" key="1">
    <source>
        <dbReference type="ARBA" id="ARBA00004496"/>
    </source>
</evidence>
<dbReference type="InterPro" id="IPR003421">
    <property type="entry name" value="Opine_DH"/>
</dbReference>
<dbReference type="FunFam" id="1.25.40.10:FF:000027">
    <property type="entry name" value="stress-induced-phosphoprotein 1 isoform X1"/>
    <property type="match status" value="1"/>
</dbReference>
<dbReference type="PANTHER" id="PTHR22904">
    <property type="entry name" value="TPR REPEAT CONTAINING PROTEIN"/>
    <property type="match status" value="1"/>
</dbReference>
<dbReference type="PANTHER" id="PTHR22904:SF523">
    <property type="entry name" value="STRESS-INDUCED-PHOSPHOPROTEIN 1"/>
    <property type="match status" value="1"/>
</dbReference>